<name>A0A1H9A6R6_9RHOB</name>
<dbReference type="GO" id="GO:0015689">
    <property type="term" value="P:molybdate ion transport"/>
    <property type="evidence" value="ECO:0007669"/>
    <property type="project" value="InterPro"/>
</dbReference>
<accession>A0A1H9A6R6</accession>
<dbReference type="NCBIfam" id="TIGR01256">
    <property type="entry name" value="modA"/>
    <property type="match status" value="1"/>
</dbReference>
<feature type="binding site" evidence="6">
    <location>
        <position position="176"/>
    </location>
    <ligand>
        <name>molybdate</name>
        <dbReference type="ChEBI" id="CHEBI:36264"/>
    </ligand>
</feature>
<dbReference type="STRING" id="657014.SAMN04488092_10230"/>
<dbReference type="EMBL" id="FOEP01000002">
    <property type="protein sequence ID" value="SEP72436.1"/>
    <property type="molecule type" value="Genomic_DNA"/>
</dbReference>
<organism evidence="8 9">
    <name type="scientific">Thalassovita taeanensis</name>
    <dbReference type="NCBI Taxonomy" id="657014"/>
    <lineage>
        <taxon>Bacteria</taxon>
        <taxon>Pseudomonadati</taxon>
        <taxon>Pseudomonadota</taxon>
        <taxon>Alphaproteobacteria</taxon>
        <taxon>Rhodobacterales</taxon>
        <taxon>Roseobacteraceae</taxon>
        <taxon>Thalassovita</taxon>
    </lineage>
</organism>
<evidence type="ECO:0000256" key="5">
    <source>
        <dbReference type="ARBA" id="ARBA00062515"/>
    </source>
</evidence>
<dbReference type="PANTHER" id="PTHR30632:SF17">
    <property type="entry name" value="MOLYBDATE-BINDING PROTEIN MODA"/>
    <property type="match status" value="1"/>
</dbReference>
<dbReference type="GO" id="GO:0046872">
    <property type="term" value="F:metal ion binding"/>
    <property type="evidence" value="ECO:0007669"/>
    <property type="project" value="UniProtKB-KW"/>
</dbReference>
<feature type="binding site" evidence="6">
    <location>
        <position position="149"/>
    </location>
    <ligand>
        <name>molybdate</name>
        <dbReference type="ChEBI" id="CHEBI:36264"/>
    </ligand>
</feature>
<keyword evidence="4 7" id="KW-0732">Signal</keyword>
<evidence type="ECO:0000256" key="2">
    <source>
        <dbReference type="ARBA" id="ARBA00022505"/>
    </source>
</evidence>
<comment type="subunit">
    <text evidence="5">The complex is composed of two ATP-binding proteins (ModC), two transmembrane proteins (ModB) and a solute-binding protein (ModA).</text>
</comment>
<gene>
    <name evidence="8" type="ORF">SAMN04488092_10230</name>
</gene>
<protein>
    <submittedName>
        <fullName evidence="8">Molybdate transport system substrate-binding protein</fullName>
    </submittedName>
</protein>
<comment type="similarity">
    <text evidence="1">Belongs to the bacterial solute-binding protein ModA family.</text>
</comment>
<evidence type="ECO:0000256" key="1">
    <source>
        <dbReference type="ARBA" id="ARBA00009175"/>
    </source>
</evidence>
<dbReference type="GO" id="GO:1901359">
    <property type="term" value="F:tungstate binding"/>
    <property type="evidence" value="ECO:0007669"/>
    <property type="project" value="UniProtKB-ARBA"/>
</dbReference>
<dbReference type="SUPFAM" id="SSF53850">
    <property type="entry name" value="Periplasmic binding protein-like II"/>
    <property type="match status" value="1"/>
</dbReference>
<evidence type="ECO:0000256" key="4">
    <source>
        <dbReference type="ARBA" id="ARBA00022729"/>
    </source>
</evidence>
<dbReference type="PIRSF" id="PIRSF004846">
    <property type="entry name" value="ModA"/>
    <property type="match status" value="1"/>
</dbReference>
<dbReference type="AlphaFoldDB" id="A0A1H9A6R6"/>
<dbReference type="CDD" id="cd13536">
    <property type="entry name" value="PBP2_EcModA"/>
    <property type="match status" value="1"/>
</dbReference>
<dbReference type="FunFam" id="3.40.190.10:FF:000035">
    <property type="entry name" value="Molybdate ABC transporter substrate-binding protein"/>
    <property type="match status" value="1"/>
</dbReference>
<dbReference type="GO" id="GO:0030288">
    <property type="term" value="C:outer membrane-bounded periplasmic space"/>
    <property type="evidence" value="ECO:0007669"/>
    <property type="project" value="TreeGrafter"/>
</dbReference>
<reference evidence="8 9" key="1">
    <citation type="submission" date="2016-10" db="EMBL/GenBank/DDBJ databases">
        <authorList>
            <person name="de Groot N.N."/>
        </authorList>
    </citation>
    <scope>NUCLEOTIDE SEQUENCE [LARGE SCALE GENOMIC DNA]</scope>
    <source>
        <strain evidence="8 9">DSM 22007</strain>
    </source>
</reference>
<evidence type="ECO:0000256" key="3">
    <source>
        <dbReference type="ARBA" id="ARBA00022723"/>
    </source>
</evidence>
<dbReference type="Proteomes" id="UP000198634">
    <property type="component" value="Unassembled WGS sequence"/>
</dbReference>
<sequence>MRLPRLLSLILSTALIAGPLSTGAATAGQVTVFAAASLKTALDEVTALWAQDTGNTATLSFVGSSALARQIEAGAPADLFISANTDWMDRLESAGLLQPGSRADLLGNALVLIGHGADHAPVTLTSQLDLPSLLGPGKLAMALIDAVPAGIYGKAALTHLGLWNSIAPQVAQTDNVRAALALVARGEAPMGIVYATDAAADPSVTVLAEFPADSHPPITYPAAVLADSTAPEAPALLTFLQSPTAMAIFLRHGFTKPQAAE</sequence>
<feature type="chain" id="PRO_5009300799" evidence="7">
    <location>
        <begin position="25"/>
        <end position="261"/>
    </location>
</feature>
<feature type="binding site" evidence="6">
    <location>
        <position position="194"/>
    </location>
    <ligand>
        <name>molybdate</name>
        <dbReference type="ChEBI" id="CHEBI:36264"/>
    </ligand>
</feature>
<feature type="signal peptide" evidence="7">
    <location>
        <begin position="1"/>
        <end position="24"/>
    </location>
</feature>
<dbReference type="Gene3D" id="3.40.190.10">
    <property type="entry name" value="Periplasmic binding protein-like II"/>
    <property type="match status" value="2"/>
</dbReference>
<evidence type="ECO:0000313" key="9">
    <source>
        <dbReference type="Proteomes" id="UP000198634"/>
    </source>
</evidence>
<dbReference type="InterPro" id="IPR050682">
    <property type="entry name" value="ModA/WtpA"/>
</dbReference>
<evidence type="ECO:0000256" key="7">
    <source>
        <dbReference type="SAM" id="SignalP"/>
    </source>
</evidence>
<dbReference type="GO" id="GO:0030973">
    <property type="term" value="F:molybdate ion binding"/>
    <property type="evidence" value="ECO:0007669"/>
    <property type="project" value="TreeGrafter"/>
</dbReference>
<dbReference type="Pfam" id="PF13531">
    <property type="entry name" value="SBP_bac_11"/>
    <property type="match status" value="1"/>
</dbReference>
<feature type="binding site" evidence="6">
    <location>
        <position position="37"/>
    </location>
    <ligand>
        <name>molybdate</name>
        <dbReference type="ChEBI" id="CHEBI:36264"/>
    </ligand>
</feature>
<keyword evidence="2 6" id="KW-0500">Molybdenum</keyword>
<dbReference type="InterPro" id="IPR005950">
    <property type="entry name" value="ModA"/>
</dbReference>
<feature type="binding site" evidence="6">
    <location>
        <position position="64"/>
    </location>
    <ligand>
        <name>molybdate</name>
        <dbReference type="ChEBI" id="CHEBI:36264"/>
    </ligand>
</feature>
<dbReference type="RefSeq" id="WP_090267969.1">
    <property type="nucleotide sequence ID" value="NZ_FOEP01000002.1"/>
</dbReference>
<dbReference type="PANTHER" id="PTHR30632">
    <property type="entry name" value="MOLYBDATE-BINDING PERIPLASMIC PROTEIN"/>
    <property type="match status" value="1"/>
</dbReference>
<evidence type="ECO:0000256" key="6">
    <source>
        <dbReference type="PIRSR" id="PIRSR004846-1"/>
    </source>
</evidence>
<keyword evidence="3 6" id="KW-0479">Metal-binding</keyword>
<proteinExistence type="inferred from homology"/>
<evidence type="ECO:0000313" key="8">
    <source>
        <dbReference type="EMBL" id="SEP72436.1"/>
    </source>
</evidence>
<dbReference type="OrthoDB" id="9785015at2"/>
<keyword evidence="9" id="KW-1185">Reference proteome</keyword>